<name>A0A4Q1SCT7_9BACT</name>
<dbReference type="PANTHER" id="PTHR44846">
    <property type="entry name" value="MANNOSYL-D-GLYCERATE TRANSPORT/METABOLISM SYSTEM REPRESSOR MNGR-RELATED"/>
    <property type="match status" value="1"/>
</dbReference>
<sequence>MPIASISETIRSELESRILSGALSPGARIPVERELMEEYGCSRMTVNKAISSLVAAGLIERRKKAGSFVSRPIMHPTMLAIPDVQTDAVAKGQYYSFRLLRREVRTARKRNGIEAALGQNGQLLALSGIHIVDHQPLVTEERIISLASVPEIEDVDFTKVSPGTWLLQHIPWTQSETRLSSTAASMTEAPLLDIPFGAACFVVERKTWRETLPITYVRQVYNGSAFSLTGHFGVGSSR</sequence>
<keyword evidence="3" id="KW-0804">Transcription</keyword>
<keyword evidence="2" id="KW-0238">DNA-binding</keyword>
<organism evidence="5 6">
    <name type="scientific">Silvibacterium dinghuense</name>
    <dbReference type="NCBI Taxonomy" id="1560006"/>
    <lineage>
        <taxon>Bacteria</taxon>
        <taxon>Pseudomonadati</taxon>
        <taxon>Acidobacteriota</taxon>
        <taxon>Terriglobia</taxon>
        <taxon>Terriglobales</taxon>
        <taxon>Acidobacteriaceae</taxon>
        <taxon>Silvibacterium</taxon>
    </lineage>
</organism>
<dbReference type="Pfam" id="PF00392">
    <property type="entry name" value="GntR"/>
    <property type="match status" value="1"/>
</dbReference>
<evidence type="ECO:0000313" key="5">
    <source>
        <dbReference type="EMBL" id="RXS94875.1"/>
    </source>
</evidence>
<dbReference type="SUPFAM" id="SSF64288">
    <property type="entry name" value="Chorismate lyase-like"/>
    <property type="match status" value="1"/>
</dbReference>
<reference evidence="5 6" key="1">
    <citation type="journal article" date="2016" name="Int. J. Syst. Evol. Microbiol.">
        <title>Acidipila dinghuensis sp. nov., an acidobacterium isolated from forest soil.</title>
        <authorList>
            <person name="Jiang Y.W."/>
            <person name="Wang J."/>
            <person name="Chen M.H."/>
            <person name="Lv Y.Y."/>
            <person name="Qiu L.H."/>
        </authorList>
    </citation>
    <scope>NUCLEOTIDE SEQUENCE [LARGE SCALE GENOMIC DNA]</scope>
    <source>
        <strain evidence="5 6">DHOF10</strain>
    </source>
</reference>
<proteinExistence type="predicted"/>
<evidence type="ECO:0000256" key="2">
    <source>
        <dbReference type="ARBA" id="ARBA00023125"/>
    </source>
</evidence>
<dbReference type="GO" id="GO:0003677">
    <property type="term" value="F:DNA binding"/>
    <property type="evidence" value="ECO:0007669"/>
    <property type="project" value="UniProtKB-KW"/>
</dbReference>
<dbReference type="InterPro" id="IPR050679">
    <property type="entry name" value="Bact_HTH_transcr_reg"/>
</dbReference>
<accession>A0A4Q1SCT7</accession>
<dbReference type="AlphaFoldDB" id="A0A4Q1SCT7"/>
<evidence type="ECO:0000259" key="4">
    <source>
        <dbReference type="PROSITE" id="PS50949"/>
    </source>
</evidence>
<dbReference type="PROSITE" id="PS50949">
    <property type="entry name" value="HTH_GNTR"/>
    <property type="match status" value="1"/>
</dbReference>
<dbReference type="InterPro" id="IPR028978">
    <property type="entry name" value="Chorismate_lyase_/UTRA_dom_sf"/>
</dbReference>
<dbReference type="RefSeq" id="WP_129208045.1">
    <property type="nucleotide sequence ID" value="NZ_BMGU01000003.1"/>
</dbReference>
<dbReference type="Proteomes" id="UP000290253">
    <property type="component" value="Unassembled WGS sequence"/>
</dbReference>
<evidence type="ECO:0000256" key="3">
    <source>
        <dbReference type="ARBA" id="ARBA00023163"/>
    </source>
</evidence>
<evidence type="ECO:0000313" key="6">
    <source>
        <dbReference type="Proteomes" id="UP000290253"/>
    </source>
</evidence>
<feature type="domain" description="HTH gntR-type" evidence="4">
    <location>
        <begin position="4"/>
        <end position="72"/>
    </location>
</feature>
<keyword evidence="6" id="KW-1185">Reference proteome</keyword>
<evidence type="ECO:0000256" key="1">
    <source>
        <dbReference type="ARBA" id="ARBA00023015"/>
    </source>
</evidence>
<dbReference type="Gene3D" id="3.40.1410.10">
    <property type="entry name" value="Chorismate lyase-like"/>
    <property type="match status" value="1"/>
</dbReference>
<dbReference type="InterPro" id="IPR036388">
    <property type="entry name" value="WH-like_DNA-bd_sf"/>
</dbReference>
<dbReference type="InterPro" id="IPR011663">
    <property type="entry name" value="UTRA"/>
</dbReference>
<comment type="caution">
    <text evidence="5">The sequence shown here is derived from an EMBL/GenBank/DDBJ whole genome shotgun (WGS) entry which is preliminary data.</text>
</comment>
<dbReference type="CDD" id="cd07377">
    <property type="entry name" value="WHTH_GntR"/>
    <property type="match status" value="1"/>
</dbReference>
<dbReference type="PANTHER" id="PTHR44846:SF16">
    <property type="entry name" value="TRANSCRIPTIONAL REGULATOR PHNF-RELATED"/>
    <property type="match status" value="1"/>
</dbReference>
<dbReference type="OrthoDB" id="9799482at2"/>
<protein>
    <submittedName>
        <fullName evidence="5">UTRA domain-containing protein</fullName>
    </submittedName>
</protein>
<dbReference type="PRINTS" id="PR00035">
    <property type="entry name" value="HTHGNTR"/>
</dbReference>
<dbReference type="GO" id="GO:0003700">
    <property type="term" value="F:DNA-binding transcription factor activity"/>
    <property type="evidence" value="ECO:0007669"/>
    <property type="project" value="InterPro"/>
</dbReference>
<keyword evidence="1" id="KW-0805">Transcription regulation</keyword>
<gene>
    <name evidence="5" type="ORF">ESZ00_09535</name>
</gene>
<dbReference type="SMART" id="SM00866">
    <property type="entry name" value="UTRA"/>
    <property type="match status" value="1"/>
</dbReference>
<dbReference type="EMBL" id="SDMK01000002">
    <property type="protein sequence ID" value="RXS94875.1"/>
    <property type="molecule type" value="Genomic_DNA"/>
</dbReference>
<dbReference type="SMART" id="SM00345">
    <property type="entry name" value="HTH_GNTR"/>
    <property type="match status" value="1"/>
</dbReference>
<dbReference type="SUPFAM" id="SSF46785">
    <property type="entry name" value="Winged helix' DNA-binding domain"/>
    <property type="match status" value="1"/>
</dbReference>
<dbReference type="Pfam" id="PF07702">
    <property type="entry name" value="UTRA"/>
    <property type="match status" value="1"/>
</dbReference>
<dbReference type="InterPro" id="IPR036390">
    <property type="entry name" value="WH_DNA-bd_sf"/>
</dbReference>
<dbReference type="InterPro" id="IPR000524">
    <property type="entry name" value="Tscrpt_reg_HTH_GntR"/>
</dbReference>
<dbReference type="Gene3D" id="1.10.10.10">
    <property type="entry name" value="Winged helix-like DNA-binding domain superfamily/Winged helix DNA-binding domain"/>
    <property type="match status" value="1"/>
</dbReference>